<dbReference type="InterPro" id="IPR038136">
    <property type="entry name" value="CofD-like_dom_sf"/>
</dbReference>
<evidence type="ECO:0000256" key="1">
    <source>
        <dbReference type="ARBA" id="ARBA00022490"/>
    </source>
</evidence>
<name>A0A6J6L3W1_9ZZZZ</name>
<dbReference type="AlphaFoldDB" id="A0A6J6L3W1"/>
<dbReference type="GO" id="GO:0043743">
    <property type="term" value="F:LPPG:FO 2-phospho-L-lactate transferase activity"/>
    <property type="evidence" value="ECO:0007669"/>
    <property type="project" value="InterPro"/>
</dbReference>
<proteinExistence type="inferred from homology"/>
<dbReference type="InterPro" id="IPR010119">
    <property type="entry name" value="Gluconeogen_factor"/>
</dbReference>
<protein>
    <submittedName>
        <fullName evidence="2">Unannotated protein</fullName>
    </submittedName>
</protein>
<dbReference type="NCBIfam" id="TIGR01826">
    <property type="entry name" value="CofD_related"/>
    <property type="match status" value="1"/>
</dbReference>
<dbReference type="CDD" id="cd07187">
    <property type="entry name" value="YvcK_like"/>
    <property type="match status" value="1"/>
</dbReference>
<sequence length="327" mass="34685">MPGAPMRSVDVVALGGGHGLAASLQALRRVTPHLTAVVGVSDDGGSSGRLREEFGIVPPGDLRMALAALCGDDTWGSTWARVLQHRFSSKGDLDGHSLGNLLITALWEETDNLVEGLDWVARLLDAKGKVLPLCIEPLEIYADVLTAAGQTDQVRGQVQVATTPHAIQAIGLEPKNPQVCEQAVAAVRNADFVVLGPGSWYTSVLTHFQVPQMAQALHETTAARVLVINLRPQSGETEGYSAASYLEVLAKSYPDFKVDVVLADVNHVGQDSSKNAESLQELAANSGARLVLAPLAKVNGPSDQHDPTLLASAFSSIFTHGRISPWQ</sequence>
<dbReference type="PANTHER" id="PTHR30135:SF3">
    <property type="entry name" value="GLUCONEOGENESIS FACTOR-RELATED"/>
    <property type="match status" value="1"/>
</dbReference>
<gene>
    <name evidence="2" type="ORF">UFOPK2171_00910</name>
</gene>
<dbReference type="HAMAP" id="MF_00973">
    <property type="entry name" value="Gluconeogen_factor"/>
    <property type="match status" value="1"/>
</dbReference>
<dbReference type="Gene3D" id="3.40.50.10680">
    <property type="entry name" value="CofD-like domains"/>
    <property type="match status" value="1"/>
</dbReference>
<organism evidence="2">
    <name type="scientific">freshwater metagenome</name>
    <dbReference type="NCBI Taxonomy" id="449393"/>
    <lineage>
        <taxon>unclassified sequences</taxon>
        <taxon>metagenomes</taxon>
        <taxon>ecological metagenomes</taxon>
    </lineage>
</organism>
<keyword evidence="1" id="KW-0963">Cytoplasm</keyword>
<dbReference type="SUPFAM" id="SSF142338">
    <property type="entry name" value="CofD-like"/>
    <property type="match status" value="1"/>
</dbReference>
<reference evidence="2" key="1">
    <citation type="submission" date="2020-05" db="EMBL/GenBank/DDBJ databases">
        <authorList>
            <person name="Chiriac C."/>
            <person name="Salcher M."/>
            <person name="Ghai R."/>
            <person name="Kavagutti S V."/>
        </authorList>
    </citation>
    <scope>NUCLEOTIDE SEQUENCE</scope>
</reference>
<dbReference type="InterPro" id="IPR002882">
    <property type="entry name" value="CofD"/>
</dbReference>
<dbReference type="EMBL" id="CAEZWD010000144">
    <property type="protein sequence ID" value="CAB4656246.1"/>
    <property type="molecule type" value="Genomic_DNA"/>
</dbReference>
<accession>A0A6J6L3W1</accession>
<dbReference type="Pfam" id="PF01933">
    <property type="entry name" value="CofD"/>
    <property type="match status" value="1"/>
</dbReference>
<evidence type="ECO:0000313" key="2">
    <source>
        <dbReference type="EMBL" id="CAB4656246.1"/>
    </source>
</evidence>
<dbReference type="PANTHER" id="PTHR30135">
    <property type="entry name" value="UNCHARACTERIZED PROTEIN YVCK-RELATED"/>
    <property type="match status" value="1"/>
</dbReference>